<evidence type="ECO:0000256" key="1">
    <source>
        <dbReference type="SAM" id="Phobius"/>
    </source>
</evidence>
<dbReference type="AlphaFoldDB" id="A0A495J3R5"/>
<accession>A0A495J3R5</accession>
<dbReference type="OrthoDB" id="7068197at2"/>
<feature type="transmembrane region" description="Helical" evidence="1">
    <location>
        <begin position="12"/>
        <end position="32"/>
    </location>
</feature>
<dbReference type="Proteomes" id="UP000268007">
    <property type="component" value="Unassembled WGS sequence"/>
</dbReference>
<evidence type="ECO:0000313" key="3">
    <source>
        <dbReference type="Proteomes" id="UP000268007"/>
    </source>
</evidence>
<gene>
    <name evidence="2" type="ORF">BDD43_2834</name>
</gene>
<reference evidence="2 3" key="1">
    <citation type="submission" date="2018-10" db="EMBL/GenBank/DDBJ databases">
        <title>Genomic Encyclopedia of Archaeal and Bacterial Type Strains, Phase II (KMG-II): from individual species to whole genera.</title>
        <authorList>
            <person name="Goeker M."/>
        </authorList>
    </citation>
    <scope>NUCLEOTIDE SEQUENCE [LARGE SCALE GENOMIC DNA]</scope>
    <source>
        <strain evidence="2 3">DSM 18602</strain>
    </source>
</reference>
<comment type="caution">
    <text evidence="2">The sequence shown here is derived from an EMBL/GenBank/DDBJ whole genome shotgun (WGS) entry which is preliminary data.</text>
</comment>
<keyword evidence="1" id="KW-0812">Transmembrane</keyword>
<evidence type="ECO:0000313" key="2">
    <source>
        <dbReference type="EMBL" id="RKR82649.1"/>
    </source>
</evidence>
<keyword evidence="1" id="KW-1133">Transmembrane helix</keyword>
<keyword evidence="1" id="KW-0472">Membrane</keyword>
<sequence>MFNIPTLPTDSLYKFMFIGGIVLILFSFFTMNRASDDIKLKRKAADSLSATIRTRNKIDSLKSRWFDRNLNSHIFTTEELKSQIENERKNLIDFISLSDAYEKKALDLIKDEHKIDLISFFMGVLIVVGITFTIVGGCQWYIKIQIPQDRLLQIQLQLAETELKNAKIMHVANTYNRNYIPQKTKKG</sequence>
<name>A0A495J3R5_9SPHI</name>
<dbReference type="RefSeq" id="WP_121198233.1">
    <property type="nucleotide sequence ID" value="NZ_RBKU01000001.1"/>
</dbReference>
<dbReference type="EMBL" id="RBKU01000001">
    <property type="protein sequence ID" value="RKR82649.1"/>
    <property type="molecule type" value="Genomic_DNA"/>
</dbReference>
<organism evidence="2 3">
    <name type="scientific">Mucilaginibacter gracilis</name>
    <dbReference type="NCBI Taxonomy" id="423350"/>
    <lineage>
        <taxon>Bacteria</taxon>
        <taxon>Pseudomonadati</taxon>
        <taxon>Bacteroidota</taxon>
        <taxon>Sphingobacteriia</taxon>
        <taxon>Sphingobacteriales</taxon>
        <taxon>Sphingobacteriaceae</taxon>
        <taxon>Mucilaginibacter</taxon>
    </lineage>
</organism>
<keyword evidence="3" id="KW-1185">Reference proteome</keyword>
<feature type="transmembrane region" description="Helical" evidence="1">
    <location>
        <begin position="117"/>
        <end position="142"/>
    </location>
</feature>
<protein>
    <submittedName>
        <fullName evidence="2">Uncharacterized protein</fullName>
    </submittedName>
</protein>
<proteinExistence type="predicted"/>